<organism evidence="1 2">
    <name type="scientific">Rotaria magnacalcarata</name>
    <dbReference type="NCBI Taxonomy" id="392030"/>
    <lineage>
        <taxon>Eukaryota</taxon>
        <taxon>Metazoa</taxon>
        <taxon>Spiralia</taxon>
        <taxon>Gnathifera</taxon>
        <taxon>Rotifera</taxon>
        <taxon>Eurotatoria</taxon>
        <taxon>Bdelloidea</taxon>
        <taxon>Philodinida</taxon>
        <taxon>Philodinidae</taxon>
        <taxon>Rotaria</taxon>
    </lineage>
</organism>
<evidence type="ECO:0000313" key="2">
    <source>
        <dbReference type="Proteomes" id="UP000681720"/>
    </source>
</evidence>
<dbReference type="EMBL" id="CAJOBJ010375292">
    <property type="protein sequence ID" value="CAF5225237.1"/>
    <property type="molecule type" value="Genomic_DNA"/>
</dbReference>
<feature type="non-terminal residue" evidence="1">
    <location>
        <position position="1"/>
    </location>
</feature>
<sequence length="129" mass="15322">MKNIYLRNLIIHIYNLLKRFVESIFKHQRLINNASVFSDEIFHHLFASDPSSLTTAKMIRDQYERLFIQQHRIYELTQELCDSKEKENLENKRKLMFYQGTLHSQGLIEEFLGYLQGVLQPNSAKPMSS</sequence>
<reference evidence="1" key="1">
    <citation type="submission" date="2021-02" db="EMBL/GenBank/DDBJ databases">
        <authorList>
            <person name="Nowell W R."/>
        </authorList>
    </citation>
    <scope>NUCLEOTIDE SEQUENCE</scope>
</reference>
<dbReference type="AlphaFoldDB" id="A0A8S3JZE9"/>
<accession>A0A8S3JZE9</accession>
<dbReference type="Proteomes" id="UP000681720">
    <property type="component" value="Unassembled WGS sequence"/>
</dbReference>
<protein>
    <submittedName>
        <fullName evidence="1">Uncharacterized protein</fullName>
    </submittedName>
</protein>
<name>A0A8S3JZE9_9BILA</name>
<comment type="caution">
    <text evidence="1">The sequence shown here is derived from an EMBL/GenBank/DDBJ whole genome shotgun (WGS) entry which is preliminary data.</text>
</comment>
<gene>
    <name evidence="1" type="ORF">GIL414_LOCUS86509</name>
</gene>
<proteinExistence type="predicted"/>
<evidence type="ECO:0000313" key="1">
    <source>
        <dbReference type="EMBL" id="CAF5225237.1"/>
    </source>
</evidence>